<proteinExistence type="predicted"/>
<evidence type="ECO:0008006" key="4">
    <source>
        <dbReference type="Google" id="ProtNLM"/>
    </source>
</evidence>
<evidence type="ECO:0000313" key="2">
    <source>
        <dbReference type="EMBL" id="KAF1913242.1"/>
    </source>
</evidence>
<accession>A0A6A5QD38</accession>
<organism evidence="2 3">
    <name type="scientific">Ampelomyces quisqualis</name>
    <name type="common">Powdery mildew agent</name>
    <dbReference type="NCBI Taxonomy" id="50730"/>
    <lineage>
        <taxon>Eukaryota</taxon>
        <taxon>Fungi</taxon>
        <taxon>Dikarya</taxon>
        <taxon>Ascomycota</taxon>
        <taxon>Pezizomycotina</taxon>
        <taxon>Dothideomycetes</taxon>
        <taxon>Pleosporomycetidae</taxon>
        <taxon>Pleosporales</taxon>
        <taxon>Pleosporineae</taxon>
        <taxon>Phaeosphaeriaceae</taxon>
        <taxon>Ampelomyces</taxon>
    </lineage>
</organism>
<keyword evidence="1" id="KW-0472">Membrane</keyword>
<evidence type="ECO:0000313" key="3">
    <source>
        <dbReference type="Proteomes" id="UP000800096"/>
    </source>
</evidence>
<dbReference type="EMBL" id="ML979139">
    <property type="protein sequence ID" value="KAF1913242.1"/>
    <property type="molecule type" value="Genomic_DNA"/>
</dbReference>
<keyword evidence="1" id="KW-0812">Transmembrane</keyword>
<dbReference type="AlphaFoldDB" id="A0A6A5QD38"/>
<protein>
    <recommendedName>
        <fullName evidence="4">Transmembrane protein</fullName>
    </recommendedName>
</protein>
<keyword evidence="3" id="KW-1185">Reference proteome</keyword>
<gene>
    <name evidence="2" type="ORF">BDU57DRAFT_522019</name>
</gene>
<name>A0A6A5QD38_AMPQU</name>
<feature type="transmembrane region" description="Helical" evidence="1">
    <location>
        <begin position="21"/>
        <end position="42"/>
    </location>
</feature>
<sequence>MPLEASCVQRQGLEGLMHGRLVCGLGDVCMVLGAAVWLFLVVCGLEGKGGDEVETTWRCGFLCARLGVWVWGRLWSDDDSL</sequence>
<dbReference type="Proteomes" id="UP000800096">
    <property type="component" value="Unassembled WGS sequence"/>
</dbReference>
<keyword evidence="1" id="KW-1133">Transmembrane helix</keyword>
<evidence type="ECO:0000256" key="1">
    <source>
        <dbReference type="SAM" id="Phobius"/>
    </source>
</evidence>
<reference evidence="2" key="1">
    <citation type="journal article" date="2020" name="Stud. Mycol.">
        <title>101 Dothideomycetes genomes: a test case for predicting lifestyles and emergence of pathogens.</title>
        <authorList>
            <person name="Haridas S."/>
            <person name="Albert R."/>
            <person name="Binder M."/>
            <person name="Bloem J."/>
            <person name="Labutti K."/>
            <person name="Salamov A."/>
            <person name="Andreopoulos B."/>
            <person name="Baker S."/>
            <person name="Barry K."/>
            <person name="Bills G."/>
            <person name="Bluhm B."/>
            <person name="Cannon C."/>
            <person name="Castanera R."/>
            <person name="Culley D."/>
            <person name="Daum C."/>
            <person name="Ezra D."/>
            <person name="Gonzalez J."/>
            <person name="Henrissat B."/>
            <person name="Kuo A."/>
            <person name="Liang C."/>
            <person name="Lipzen A."/>
            <person name="Lutzoni F."/>
            <person name="Magnuson J."/>
            <person name="Mondo S."/>
            <person name="Nolan M."/>
            <person name="Ohm R."/>
            <person name="Pangilinan J."/>
            <person name="Park H.-J."/>
            <person name="Ramirez L."/>
            <person name="Alfaro M."/>
            <person name="Sun H."/>
            <person name="Tritt A."/>
            <person name="Yoshinaga Y."/>
            <person name="Zwiers L.-H."/>
            <person name="Turgeon B."/>
            <person name="Goodwin S."/>
            <person name="Spatafora J."/>
            <person name="Crous P."/>
            <person name="Grigoriev I."/>
        </authorList>
    </citation>
    <scope>NUCLEOTIDE SEQUENCE</scope>
    <source>
        <strain evidence="2">HMLAC05119</strain>
    </source>
</reference>